<gene>
    <name evidence="12" type="ORF">J3D65DRAFT_619000</name>
</gene>
<keyword evidence="6" id="KW-0067">ATP-binding</keyword>
<evidence type="ECO:0000313" key="13">
    <source>
        <dbReference type="Proteomes" id="UP001360953"/>
    </source>
</evidence>
<feature type="transmembrane region" description="Helical" evidence="10">
    <location>
        <begin position="661"/>
        <end position="681"/>
    </location>
</feature>
<feature type="transmembrane region" description="Helical" evidence="10">
    <location>
        <begin position="1284"/>
        <end position="1311"/>
    </location>
</feature>
<dbReference type="SMART" id="SM00382">
    <property type="entry name" value="AAA"/>
    <property type="match status" value="2"/>
</dbReference>
<dbReference type="InterPro" id="IPR027417">
    <property type="entry name" value="P-loop_NTPase"/>
</dbReference>
<evidence type="ECO:0000256" key="2">
    <source>
        <dbReference type="ARBA" id="ARBA00006012"/>
    </source>
</evidence>
<dbReference type="InterPro" id="IPR013525">
    <property type="entry name" value="ABC2_TM"/>
</dbReference>
<dbReference type="Gene3D" id="3.40.50.300">
    <property type="entry name" value="P-loop containing nucleotide triphosphate hydrolases"/>
    <property type="match status" value="2"/>
</dbReference>
<feature type="transmembrane region" description="Helical" evidence="10">
    <location>
        <begin position="1210"/>
        <end position="1231"/>
    </location>
</feature>
<dbReference type="CDD" id="cd03232">
    <property type="entry name" value="ABCG_PDR_domain2"/>
    <property type="match status" value="1"/>
</dbReference>
<comment type="subcellular location">
    <subcellularLocation>
        <location evidence="1">Membrane</location>
        <topology evidence="1">Multi-pass membrane protein</topology>
    </subcellularLocation>
</comment>
<dbReference type="InterPro" id="IPR017871">
    <property type="entry name" value="ABC_transporter-like_CS"/>
</dbReference>
<dbReference type="InterPro" id="IPR029481">
    <property type="entry name" value="ABC_trans_N"/>
</dbReference>
<feature type="region of interest" description="Disordered" evidence="9">
    <location>
        <begin position="1"/>
        <end position="65"/>
    </location>
</feature>
<dbReference type="RefSeq" id="XP_066656821.1">
    <property type="nucleotide sequence ID" value="XM_066799700.1"/>
</dbReference>
<keyword evidence="3" id="KW-0813">Transport</keyword>
<feature type="transmembrane region" description="Helical" evidence="10">
    <location>
        <begin position="1243"/>
        <end position="1264"/>
    </location>
</feature>
<dbReference type="Pfam" id="PF01061">
    <property type="entry name" value="ABC2_membrane"/>
    <property type="match status" value="2"/>
</dbReference>
<evidence type="ECO:0000313" key="12">
    <source>
        <dbReference type="EMBL" id="KAK7539550.1"/>
    </source>
</evidence>
<dbReference type="InterPro" id="IPR034001">
    <property type="entry name" value="ABCG_PDR_1"/>
</dbReference>
<evidence type="ECO:0000256" key="1">
    <source>
        <dbReference type="ARBA" id="ARBA00004141"/>
    </source>
</evidence>
<keyword evidence="5" id="KW-0547">Nucleotide-binding</keyword>
<keyword evidence="4 10" id="KW-0812">Transmembrane</keyword>
<dbReference type="PANTHER" id="PTHR19241">
    <property type="entry name" value="ATP-BINDING CASSETTE TRANSPORTER"/>
    <property type="match status" value="1"/>
</dbReference>
<comment type="caution">
    <text evidence="12">The sequence shown here is derived from an EMBL/GenBank/DDBJ whole genome shotgun (WGS) entry which is preliminary data.</text>
</comment>
<keyword evidence="7 10" id="KW-1133">Transmembrane helix</keyword>
<dbReference type="CDD" id="cd03233">
    <property type="entry name" value="ABCG_PDR_domain1"/>
    <property type="match status" value="1"/>
</dbReference>
<proteinExistence type="inferred from homology"/>
<keyword evidence="13" id="KW-1185">Reference proteome</keyword>
<feature type="domain" description="ABC transporter" evidence="11">
    <location>
        <begin position="191"/>
        <end position="440"/>
    </location>
</feature>
<feature type="compositionally biased region" description="Basic and acidic residues" evidence="9">
    <location>
        <begin position="1"/>
        <end position="23"/>
    </location>
</feature>
<dbReference type="Pfam" id="PF06422">
    <property type="entry name" value="PDR_CDR"/>
    <property type="match status" value="1"/>
</dbReference>
<evidence type="ECO:0000256" key="4">
    <source>
        <dbReference type="ARBA" id="ARBA00022692"/>
    </source>
</evidence>
<comment type="similarity">
    <text evidence="2">Belongs to the ABC transporter superfamily. ABCG family. PDR (TC 3.A.1.205) subfamily.</text>
</comment>
<feature type="region of interest" description="Disordered" evidence="9">
    <location>
        <begin position="112"/>
        <end position="131"/>
    </location>
</feature>
<feature type="transmembrane region" description="Helical" evidence="10">
    <location>
        <begin position="795"/>
        <end position="815"/>
    </location>
</feature>
<dbReference type="Pfam" id="PF19055">
    <property type="entry name" value="ABC2_membrane_7"/>
    <property type="match status" value="1"/>
</dbReference>
<sequence>MVSFSRWRDNRHGESTQHLRAGEEQVGMTIIRPGSNRSSRPQSQARSGTPDAWPLPDDGSTVHPLDIETWTNLSPTKNWSPDHDDSGIGDRERLQRIHSLASQYSQLPIYLDSGRNPFKAPPGSTLDPKSPHFSTREWARAVFQLHVAEPYKAPVRTAGLAFANLTVTGWGEDNECQRTVSTVVWQAVGALRNKLGIGRRKKKTILRAFDGIVEAGEMLLVLGRPGSGCTTLLKTISGDTHGLNLGDSSYMNYQGISHDQMRMNCRGDAIYTAEQDVHFPMLTVGDTLIFAAHTRAPRHIPGGVDRKRYAEHMRDVAMAMYGISHTLNTKVGDEYIRGVSGGERKRVSIAEATLSMSPLQCWDNSTRGLDSANALEFCKNLRIQTEILERTACVTLYQASQPIYDVFDKVTVLYEGRQIYFGSCDSAKNYFINMGFECPQRQTTADFLTSITSPAERIVSLGFEGKVPHTPDEFAAAWKASPEYQQLWDELRVYDRKYAIGGRYMEMFIASKRADQAKFTRAASPYTLAYGQQVAICLWRCIKRLKADPTLSYGQFIANFAMALILGSVFYNLEDGTKSFFQRGALLFFAILNNAFGSALEILILYAQRPIVEKHSRYALYHPSAEAFASILVDIPYKIGNAITFNLTLYFLTNLRREPEAFFFFLLISFSLTLAMSMMFRTMASISRTVSQAMVPAALLILAIVIFAGFVLPVRYMRGWSRWINYINPVAYGFEALMVNEFHDRDFPCSTFVPSGYPNIGPENRVCSVLGAQAGSSMVSGDAYIKSSFNYEYKWRNFCIIVPFIFFFMATHLLATEFVQEKKSKGEVLVFRGGSRPKHVPLDDPEIVPSRHDSKASVTSFSTPFKKATSTFHWQELCYEIKTKEGAKRLLDHIDGWVKPRTMTALMGMSGAGKTTLLNTLAARTTVGVVSGEVYMDGLPRNRNFQRLTGYVQQQDLHLSTSTVREAVNFSALLRQPREISRQEKLSYAWDIIRLLDMEEYADAVVGVPGEGLNVEQRRRLTIGVELAAKPQLLFLDEPTSGLDSQTSWAICDLIEKLANNGLAVLCTIHQPSAMLFERFDRLLLLHEGGRMIYFGDIGPNSSAVINYFESKGGQSCPSDANPAEWLLEVIGAAPGSSTDIDWARAWRDSKEVEAVHLELMRLKANPGRPTHGAAGQAERYREFAAPFSRQFWQVTKRVFQQYWRTPSYIYSKAAVCLLSALFIGFVFFQAENTIQGMQNQMFAIFMLMTIFGQLVQQLMPIFVSQRSLYEARERPSKTYAWPAFLLSNIIVELPWNTLMAGFIFPVYYLIGLDRNAAEANAAPTRAGLMFLLIWCMLIFTSTFGALTIAAASTPEAGANLANLCISLGLVFSGVLASPQALPRFWIFMYRVSPFTYLVSAILSTAVADASVRCAPNEFLVLQPASLSLPSLAQLDPLAAPGGSGGNATGAITCQDYMAPYIAVAGGYVDNHNATADCRYCTLADTNTFLESISSRYSDAWRNFGILWAYVVFNVCGAFFLYWLVRVPKRRNA</sequence>
<name>A0ABR1LZR3_9PEZI</name>
<evidence type="ECO:0000256" key="10">
    <source>
        <dbReference type="SAM" id="Phobius"/>
    </source>
</evidence>
<evidence type="ECO:0000256" key="3">
    <source>
        <dbReference type="ARBA" id="ARBA00022448"/>
    </source>
</evidence>
<dbReference type="Pfam" id="PF14510">
    <property type="entry name" value="ABC_trans_N"/>
    <property type="match status" value="1"/>
</dbReference>
<feature type="transmembrane region" description="Helical" evidence="10">
    <location>
        <begin position="553"/>
        <end position="573"/>
    </location>
</feature>
<keyword evidence="8 10" id="KW-0472">Membrane</keyword>
<protein>
    <submittedName>
        <fullName evidence="12">ABC-2 type transporter</fullName>
    </submittedName>
</protein>
<dbReference type="PROSITE" id="PS00211">
    <property type="entry name" value="ABC_TRANSPORTER_1"/>
    <property type="match status" value="1"/>
</dbReference>
<evidence type="ECO:0000259" key="11">
    <source>
        <dbReference type="PROSITE" id="PS50893"/>
    </source>
</evidence>
<dbReference type="Proteomes" id="UP001360953">
    <property type="component" value="Unassembled WGS sequence"/>
</dbReference>
<dbReference type="InterPro" id="IPR043926">
    <property type="entry name" value="ABCG_dom"/>
</dbReference>
<dbReference type="InterPro" id="IPR003439">
    <property type="entry name" value="ABC_transporter-like_ATP-bd"/>
</dbReference>
<dbReference type="PROSITE" id="PS50893">
    <property type="entry name" value="ABC_TRANSPORTER_2"/>
    <property type="match status" value="2"/>
</dbReference>
<reference evidence="12 13" key="1">
    <citation type="submission" date="2024-04" db="EMBL/GenBank/DDBJ databases">
        <title>Phyllosticta paracitricarpa is synonymous to the EU quarantine fungus P. citricarpa based on phylogenomic analyses.</title>
        <authorList>
            <consortium name="Lawrence Berkeley National Laboratory"/>
            <person name="Van ingen-buijs V.A."/>
            <person name="Van westerhoven A.C."/>
            <person name="Haridas S."/>
            <person name="Skiadas P."/>
            <person name="Martin F."/>
            <person name="Groenewald J.Z."/>
            <person name="Crous P.W."/>
            <person name="Seidl M.F."/>
        </authorList>
    </citation>
    <scope>NUCLEOTIDE SEQUENCE [LARGE SCALE GENOMIC DNA]</scope>
    <source>
        <strain evidence="12 13">CPC 17464</strain>
    </source>
</reference>
<feature type="transmembrane region" description="Helical" evidence="10">
    <location>
        <begin position="1332"/>
        <end position="1351"/>
    </location>
</feature>
<evidence type="ECO:0000256" key="9">
    <source>
        <dbReference type="SAM" id="MobiDB-lite"/>
    </source>
</evidence>
<dbReference type="EMBL" id="JBBPEH010000004">
    <property type="protein sequence ID" value="KAK7539550.1"/>
    <property type="molecule type" value="Genomic_DNA"/>
</dbReference>
<feature type="transmembrane region" description="Helical" evidence="10">
    <location>
        <begin position="627"/>
        <end position="649"/>
    </location>
</feature>
<dbReference type="InterPro" id="IPR010929">
    <property type="entry name" value="PDR_CDR_ABC"/>
</dbReference>
<dbReference type="Pfam" id="PF00005">
    <property type="entry name" value="ABC_tran"/>
    <property type="match status" value="2"/>
</dbReference>
<dbReference type="InterPro" id="IPR003593">
    <property type="entry name" value="AAA+_ATPase"/>
</dbReference>
<dbReference type="GeneID" id="92032606"/>
<evidence type="ECO:0000256" key="5">
    <source>
        <dbReference type="ARBA" id="ARBA00022741"/>
    </source>
</evidence>
<evidence type="ECO:0000256" key="6">
    <source>
        <dbReference type="ARBA" id="ARBA00022840"/>
    </source>
</evidence>
<organism evidence="12 13">
    <name type="scientific">Phyllosticta citribraziliensis</name>
    <dbReference type="NCBI Taxonomy" id="989973"/>
    <lineage>
        <taxon>Eukaryota</taxon>
        <taxon>Fungi</taxon>
        <taxon>Dikarya</taxon>
        <taxon>Ascomycota</taxon>
        <taxon>Pezizomycotina</taxon>
        <taxon>Dothideomycetes</taxon>
        <taxon>Dothideomycetes incertae sedis</taxon>
        <taxon>Botryosphaeriales</taxon>
        <taxon>Phyllostictaceae</taxon>
        <taxon>Phyllosticta</taxon>
    </lineage>
</organism>
<feature type="transmembrane region" description="Helical" evidence="10">
    <location>
        <begin position="693"/>
        <end position="714"/>
    </location>
</feature>
<accession>A0ABR1LZR3</accession>
<dbReference type="SUPFAM" id="SSF52540">
    <property type="entry name" value="P-loop containing nucleoside triphosphate hydrolases"/>
    <property type="match status" value="2"/>
</dbReference>
<feature type="compositionally biased region" description="Polar residues" evidence="9">
    <location>
        <begin position="35"/>
        <end position="47"/>
    </location>
</feature>
<dbReference type="InterPro" id="IPR034003">
    <property type="entry name" value="ABCG_PDR_2"/>
</dbReference>
<feature type="transmembrane region" description="Helical" evidence="10">
    <location>
        <begin position="1505"/>
        <end position="1525"/>
    </location>
</feature>
<feature type="domain" description="ABC transporter" evidence="11">
    <location>
        <begin position="872"/>
        <end position="1113"/>
    </location>
</feature>
<evidence type="ECO:0000256" key="8">
    <source>
        <dbReference type="ARBA" id="ARBA00023136"/>
    </source>
</evidence>
<evidence type="ECO:0000256" key="7">
    <source>
        <dbReference type="ARBA" id="ARBA00022989"/>
    </source>
</evidence>
<feature type="transmembrane region" description="Helical" evidence="10">
    <location>
        <begin position="585"/>
        <end position="607"/>
    </location>
</feature>